<gene>
    <name evidence="1" type="ORF">EYF80_044786</name>
</gene>
<comment type="caution">
    <text evidence="1">The sequence shown here is derived from an EMBL/GenBank/DDBJ whole genome shotgun (WGS) entry which is preliminary data.</text>
</comment>
<keyword evidence="2" id="KW-1185">Reference proteome</keyword>
<organism evidence="1 2">
    <name type="scientific">Liparis tanakae</name>
    <name type="common">Tanaka's snailfish</name>
    <dbReference type="NCBI Taxonomy" id="230148"/>
    <lineage>
        <taxon>Eukaryota</taxon>
        <taxon>Metazoa</taxon>
        <taxon>Chordata</taxon>
        <taxon>Craniata</taxon>
        <taxon>Vertebrata</taxon>
        <taxon>Euteleostomi</taxon>
        <taxon>Actinopterygii</taxon>
        <taxon>Neopterygii</taxon>
        <taxon>Teleostei</taxon>
        <taxon>Neoteleostei</taxon>
        <taxon>Acanthomorphata</taxon>
        <taxon>Eupercaria</taxon>
        <taxon>Perciformes</taxon>
        <taxon>Cottioidei</taxon>
        <taxon>Cottales</taxon>
        <taxon>Liparidae</taxon>
        <taxon>Liparis</taxon>
    </lineage>
</organism>
<dbReference type="AlphaFoldDB" id="A0A4Z2FWV6"/>
<evidence type="ECO:0000313" key="2">
    <source>
        <dbReference type="Proteomes" id="UP000314294"/>
    </source>
</evidence>
<proteinExistence type="predicted"/>
<dbReference type="Proteomes" id="UP000314294">
    <property type="component" value="Unassembled WGS sequence"/>
</dbReference>
<sequence>MTSPLLFTPEKKALRSVRVWMLDGSVVPRQWFPLQTRHWAADRLLLPEPSRRHVGVPGGAQLDASVLQPLLLDAVTNPVAKVDDQAWKEGVEAFKKSIKN</sequence>
<name>A0A4Z2FWV6_9TELE</name>
<accession>A0A4Z2FWV6</accession>
<evidence type="ECO:0000313" key="1">
    <source>
        <dbReference type="EMBL" id="TNN45014.1"/>
    </source>
</evidence>
<dbReference type="EMBL" id="SRLO01000872">
    <property type="protein sequence ID" value="TNN45014.1"/>
    <property type="molecule type" value="Genomic_DNA"/>
</dbReference>
<reference evidence="1 2" key="1">
    <citation type="submission" date="2019-03" db="EMBL/GenBank/DDBJ databases">
        <title>First draft genome of Liparis tanakae, snailfish: a comprehensive survey of snailfish specific genes.</title>
        <authorList>
            <person name="Kim W."/>
            <person name="Song I."/>
            <person name="Jeong J.-H."/>
            <person name="Kim D."/>
            <person name="Kim S."/>
            <person name="Ryu S."/>
            <person name="Song J.Y."/>
            <person name="Lee S.K."/>
        </authorList>
    </citation>
    <scope>NUCLEOTIDE SEQUENCE [LARGE SCALE GENOMIC DNA]</scope>
    <source>
        <tissue evidence="1">Muscle</tissue>
    </source>
</reference>
<protein>
    <submittedName>
        <fullName evidence="1">Uncharacterized protein</fullName>
    </submittedName>
</protein>